<sequence>MNLNKLLDNRIVYQVLALGFAILLFAYVNSDKLNTTRNNTNSTDTTMMSADRSETLNVDLKLNVDSDKYFVTGYPSKVKVKLSGPSALVTTTANTRNFSVYADLTKLKPGTHTVKLKQSGINKDLNYEVSPQSIKVTISRRKTASFPVQFKYDSSRLASEYSVGKPSSDQQVVSVTGAKEDINNIAEVVAAIEIPQGTRQAITRQVLLQAVDNSGKILNVVITPQTVRVKLPVYSTSSSKKVTLNFVSSGDGASGKSYKFSSNVKEVTLQGTKSALSGISKLEVPVSIDNVSTTTTKTVTLESSNNGVTKITPQTVKVEIEVSDSNSDDDESTSNETSSASTASSDDTVSDSSSQEESSTDNSSSSSRSDSSSTSTSSSSSTSSSISSQDSE</sequence>
<dbReference type="InterPro" id="IPR053154">
    <property type="entry name" value="c-di-AMP_regulator"/>
</dbReference>
<dbReference type="Gene3D" id="2.170.120.30">
    <property type="match status" value="1"/>
</dbReference>
<dbReference type="Pfam" id="PF07949">
    <property type="entry name" value="YbbR"/>
    <property type="match status" value="3"/>
</dbReference>
<evidence type="ECO:0000313" key="2">
    <source>
        <dbReference type="EMBL" id="KRL37283.1"/>
    </source>
</evidence>
<dbReference type="Proteomes" id="UP000051155">
    <property type="component" value="Unassembled WGS sequence"/>
</dbReference>
<comment type="caution">
    <text evidence="2">The sequence shown here is derived from an EMBL/GenBank/DDBJ whole genome shotgun (WGS) entry which is preliminary data.</text>
</comment>
<evidence type="ECO:0000313" key="3">
    <source>
        <dbReference type="Proteomes" id="UP000051155"/>
    </source>
</evidence>
<feature type="compositionally biased region" description="Low complexity" evidence="1">
    <location>
        <begin position="334"/>
        <end position="392"/>
    </location>
</feature>
<name>A0A0R1Q7I9_9LACO</name>
<feature type="region of interest" description="Disordered" evidence="1">
    <location>
        <begin position="322"/>
        <end position="392"/>
    </location>
</feature>
<dbReference type="RefSeq" id="WP_057737242.1">
    <property type="nucleotide sequence ID" value="NZ_AZEG01000013.1"/>
</dbReference>
<dbReference type="PANTHER" id="PTHR37804">
    <property type="entry name" value="CDAA REGULATORY PROTEIN CDAR"/>
    <property type="match status" value="1"/>
</dbReference>
<dbReference type="AlphaFoldDB" id="A0A0R1Q7I9"/>
<dbReference type="Gene3D" id="2.170.120.40">
    <property type="entry name" value="YbbR-like domain"/>
    <property type="match status" value="2"/>
</dbReference>
<proteinExistence type="predicted"/>
<reference evidence="2 3" key="1">
    <citation type="journal article" date="2015" name="Genome Announc.">
        <title>Expanding the biotechnology potential of lactobacilli through comparative genomics of 213 strains and associated genera.</title>
        <authorList>
            <person name="Sun Z."/>
            <person name="Harris H.M."/>
            <person name="McCann A."/>
            <person name="Guo C."/>
            <person name="Argimon S."/>
            <person name="Zhang W."/>
            <person name="Yang X."/>
            <person name="Jeffery I.B."/>
            <person name="Cooney J.C."/>
            <person name="Kagawa T.F."/>
            <person name="Liu W."/>
            <person name="Song Y."/>
            <person name="Salvetti E."/>
            <person name="Wrobel A."/>
            <person name="Rasinkangas P."/>
            <person name="Parkhill J."/>
            <person name="Rea M.C."/>
            <person name="O'Sullivan O."/>
            <person name="Ritari J."/>
            <person name="Douillard F.P."/>
            <person name="Paul Ross R."/>
            <person name="Yang R."/>
            <person name="Briner A.E."/>
            <person name="Felis G.E."/>
            <person name="de Vos W.M."/>
            <person name="Barrangou R."/>
            <person name="Klaenhammer T.R."/>
            <person name="Caufield P.W."/>
            <person name="Cui Y."/>
            <person name="Zhang H."/>
            <person name="O'Toole P.W."/>
        </authorList>
    </citation>
    <scope>NUCLEOTIDE SEQUENCE [LARGE SCALE GENOMIC DNA]</scope>
    <source>
        <strain evidence="2 3">DSM 19971</strain>
    </source>
</reference>
<accession>A0A0R1Q7I9</accession>
<organism evidence="2 3">
    <name type="scientific">Liquorilactobacillus uvarum DSM 19971</name>
    <dbReference type="NCBI Taxonomy" id="1423812"/>
    <lineage>
        <taxon>Bacteria</taxon>
        <taxon>Bacillati</taxon>
        <taxon>Bacillota</taxon>
        <taxon>Bacilli</taxon>
        <taxon>Lactobacillales</taxon>
        <taxon>Lactobacillaceae</taxon>
        <taxon>Liquorilactobacillus</taxon>
    </lineage>
</organism>
<gene>
    <name evidence="2" type="ORF">FD20_GL000463</name>
</gene>
<dbReference type="PATRIC" id="fig|1423812.3.peg.492"/>
<evidence type="ECO:0000256" key="1">
    <source>
        <dbReference type="SAM" id="MobiDB-lite"/>
    </source>
</evidence>
<dbReference type="PANTHER" id="PTHR37804:SF1">
    <property type="entry name" value="CDAA REGULATORY PROTEIN CDAR"/>
    <property type="match status" value="1"/>
</dbReference>
<protein>
    <submittedName>
        <fullName evidence="2">YbbR family protein</fullName>
    </submittedName>
</protein>
<dbReference type="InterPro" id="IPR012505">
    <property type="entry name" value="YbbR"/>
</dbReference>
<keyword evidence="3" id="KW-1185">Reference proteome</keyword>
<dbReference type="EMBL" id="AZEG01000013">
    <property type="protein sequence ID" value="KRL37283.1"/>
    <property type="molecule type" value="Genomic_DNA"/>
</dbReference>
<dbReference type="OrthoDB" id="2139417at2"/>
<dbReference type="STRING" id="1423812.FD20_GL000463"/>